<accession>A0A841GNS6</accession>
<sequence>MNRLRPEELETLLGDTHQALHTAGAAQRVWARLECTCGRPECRVHDPARHTLTLQLDALAAYWRAEEASGEDLARITAALSRLADVLGPVTPSARPADPADPGRLLHAVRDHWLAGMGTPLGGPPGEAWLGELVLVEARNELLLDQLLSRMVATPFVRLADAGAAHARAGTSRAAREGGAACRRALRTWIPDHEARPLRNLLHQHLLRVLAEAPWSAGEAREVVQMAEDAAHAVLAFGIVDDLWVAPAYGAMEQVAPFAALRVALVLEDDPEADRRAMAPAGNSDP</sequence>
<dbReference type="Proteomes" id="UP000582837">
    <property type="component" value="Unassembled WGS sequence"/>
</dbReference>
<evidence type="ECO:0000313" key="2">
    <source>
        <dbReference type="Proteomes" id="UP000582837"/>
    </source>
</evidence>
<keyword evidence="2" id="KW-1185">Reference proteome</keyword>
<proteinExistence type="predicted"/>
<name>A0A841GNS6_9BACT</name>
<organism evidence="1 2">
    <name type="scientific">Longimicrobium terrae</name>
    <dbReference type="NCBI Taxonomy" id="1639882"/>
    <lineage>
        <taxon>Bacteria</taxon>
        <taxon>Pseudomonadati</taxon>
        <taxon>Gemmatimonadota</taxon>
        <taxon>Longimicrobiia</taxon>
        <taxon>Longimicrobiales</taxon>
        <taxon>Longimicrobiaceae</taxon>
        <taxon>Longimicrobium</taxon>
    </lineage>
</organism>
<dbReference type="RefSeq" id="WP_170035691.1">
    <property type="nucleotide sequence ID" value="NZ_JABDTL010000001.1"/>
</dbReference>
<gene>
    <name evidence="1" type="ORF">HNQ61_001916</name>
</gene>
<dbReference type="AlphaFoldDB" id="A0A841GNS6"/>
<comment type="caution">
    <text evidence="1">The sequence shown here is derived from an EMBL/GenBank/DDBJ whole genome shotgun (WGS) entry which is preliminary data.</text>
</comment>
<evidence type="ECO:0000313" key="1">
    <source>
        <dbReference type="EMBL" id="MBB6070297.1"/>
    </source>
</evidence>
<dbReference type="EMBL" id="JACHIA010000004">
    <property type="protein sequence ID" value="MBB6070297.1"/>
    <property type="molecule type" value="Genomic_DNA"/>
</dbReference>
<reference evidence="1 2" key="1">
    <citation type="submission" date="2020-08" db="EMBL/GenBank/DDBJ databases">
        <title>Genomic Encyclopedia of Type Strains, Phase IV (KMG-IV): sequencing the most valuable type-strain genomes for metagenomic binning, comparative biology and taxonomic classification.</title>
        <authorList>
            <person name="Goeker M."/>
        </authorList>
    </citation>
    <scope>NUCLEOTIDE SEQUENCE [LARGE SCALE GENOMIC DNA]</scope>
    <source>
        <strain evidence="1 2">DSM 29007</strain>
    </source>
</reference>
<protein>
    <submittedName>
        <fullName evidence="1">Uncharacterized protein</fullName>
    </submittedName>
</protein>